<dbReference type="GO" id="GO:0008270">
    <property type="term" value="F:zinc ion binding"/>
    <property type="evidence" value="ECO:0007669"/>
    <property type="project" value="InterPro"/>
</dbReference>
<gene>
    <name evidence="17" type="ORF">BDV98DRAFT_572754</name>
</gene>
<comment type="function">
    <text evidence="2">Extracellular metalloprotease that contributes to pathogenicity.</text>
</comment>
<dbReference type="STRING" id="1884261.A0A5C3QA95"/>
<keyword evidence="6" id="KW-0479">Metal-binding</keyword>
<dbReference type="SUPFAM" id="SSF53187">
    <property type="entry name" value="Zn-dependent exopeptidases"/>
    <property type="match status" value="1"/>
</dbReference>
<dbReference type="OrthoDB" id="3626597at2759"/>
<dbReference type="PROSITE" id="PS52035">
    <property type="entry name" value="PEPTIDASE_M14"/>
    <property type="match status" value="1"/>
</dbReference>
<evidence type="ECO:0000256" key="7">
    <source>
        <dbReference type="ARBA" id="ARBA00022729"/>
    </source>
</evidence>
<dbReference type="FunFam" id="3.40.630.10:FF:000084">
    <property type="entry name" value="Carboxypeptidase B2"/>
    <property type="match status" value="1"/>
</dbReference>
<feature type="active site" description="Proton donor/acceptor" evidence="14">
    <location>
        <position position="401"/>
    </location>
</feature>
<keyword evidence="4 17" id="KW-0121">Carboxypeptidase</keyword>
<dbReference type="GO" id="GO:0006508">
    <property type="term" value="P:proteolysis"/>
    <property type="evidence" value="ECO:0007669"/>
    <property type="project" value="UniProtKB-KW"/>
</dbReference>
<dbReference type="PANTHER" id="PTHR11705:SF143">
    <property type="entry name" value="SLL0236 PROTEIN"/>
    <property type="match status" value="1"/>
</dbReference>
<evidence type="ECO:0000256" key="3">
    <source>
        <dbReference type="ARBA" id="ARBA00005988"/>
    </source>
</evidence>
<comment type="cofactor">
    <cofactor evidence="1">
        <name>Zn(2+)</name>
        <dbReference type="ChEBI" id="CHEBI:29105"/>
    </cofactor>
</comment>
<evidence type="ECO:0000256" key="12">
    <source>
        <dbReference type="ARBA" id="ARBA00023145"/>
    </source>
</evidence>
<reference evidence="17 18" key="1">
    <citation type="journal article" date="2019" name="Nat. Ecol. Evol.">
        <title>Megaphylogeny resolves global patterns of mushroom evolution.</title>
        <authorList>
            <person name="Varga T."/>
            <person name="Krizsan K."/>
            <person name="Foldi C."/>
            <person name="Dima B."/>
            <person name="Sanchez-Garcia M."/>
            <person name="Sanchez-Ramirez S."/>
            <person name="Szollosi G.J."/>
            <person name="Szarkandi J.G."/>
            <person name="Papp V."/>
            <person name="Albert L."/>
            <person name="Andreopoulos W."/>
            <person name="Angelini C."/>
            <person name="Antonin V."/>
            <person name="Barry K.W."/>
            <person name="Bougher N.L."/>
            <person name="Buchanan P."/>
            <person name="Buyck B."/>
            <person name="Bense V."/>
            <person name="Catcheside P."/>
            <person name="Chovatia M."/>
            <person name="Cooper J."/>
            <person name="Damon W."/>
            <person name="Desjardin D."/>
            <person name="Finy P."/>
            <person name="Geml J."/>
            <person name="Haridas S."/>
            <person name="Hughes K."/>
            <person name="Justo A."/>
            <person name="Karasinski D."/>
            <person name="Kautmanova I."/>
            <person name="Kiss B."/>
            <person name="Kocsube S."/>
            <person name="Kotiranta H."/>
            <person name="LaButti K.M."/>
            <person name="Lechner B.E."/>
            <person name="Liimatainen K."/>
            <person name="Lipzen A."/>
            <person name="Lukacs Z."/>
            <person name="Mihaltcheva S."/>
            <person name="Morgado L.N."/>
            <person name="Niskanen T."/>
            <person name="Noordeloos M.E."/>
            <person name="Ohm R.A."/>
            <person name="Ortiz-Santana B."/>
            <person name="Ovrebo C."/>
            <person name="Racz N."/>
            <person name="Riley R."/>
            <person name="Savchenko A."/>
            <person name="Shiryaev A."/>
            <person name="Soop K."/>
            <person name="Spirin V."/>
            <person name="Szebenyi C."/>
            <person name="Tomsovsky M."/>
            <person name="Tulloss R.E."/>
            <person name="Uehling J."/>
            <person name="Grigoriev I.V."/>
            <person name="Vagvolgyi C."/>
            <person name="Papp T."/>
            <person name="Martin F.M."/>
            <person name="Miettinen O."/>
            <person name="Hibbett D.S."/>
            <person name="Nagy L.G."/>
        </authorList>
    </citation>
    <scope>NUCLEOTIDE SEQUENCE [LARGE SCALE GENOMIC DNA]</scope>
    <source>
        <strain evidence="17 18">CBS 309.79</strain>
    </source>
</reference>
<dbReference type="Gene3D" id="3.30.70.340">
    <property type="entry name" value="Metallocarboxypeptidase-like"/>
    <property type="match status" value="1"/>
</dbReference>
<dbReference type="SUPFAM" id="SSF54897">
    <property type="entry name" value="Protease propeptides/inhibitors"/>
    <property type="match status" value="1"/>
</dbReference>
<dbReference type="Pfam" id="PF00246">
    <property type="entry name" value="Peptidase_M14"/>
    <property type="match status" value="1"/>
</dbReference>
<sequence length="432" mass="47427">MQLLRILTTLALSTLHVSALFTPRADPTSYNGIKVLRVLPSSEDATARLLSVMSELKLETWSDAVVPNEDVDVLVPLAQLEAFTRAFPRFETVHEDLGADIRVEKSGPGFVIQKQSSPSLAARSALAADLTWFNAYHPYTTHLTWLNELRAQFPTRSKIVTSGTSVQGRTITGIHIFGSTGGGSRPAILFHGNTHAREWISSKVTQYIAYQLLTNYANSTDVAALVDKFDFYIFPVVNPDGFTFSQENTRLWRKNRTPAPSGSTCIGVDLNRNWPFQWSLPDGASTSPCSETYKGTAAESTPEIRALHAYAASLIAGQGVQLYVDWHSYGRLVLYPWGYTSTAHPSQARFRTLGNAFATAVRAVRGTAYTVQQAIQLYVTSGTSRDHFAGGLNVPNSFTIELPTNTFVLPAGEILPVVRETWEGVVALLKVL</sequence>
<dbReference type="GO" id="GO:0004181">
    <property type="term" value="F:metallocarboxypeptidase activity"/>
    <property type="evidence" value="ECO:0007669"/>
    <property type="project" value="InterPro"/>
</dbReference>
<accession>A0A5C3QA95</accession>
<evidence type="ECO:0000256" key="14">
    <source>
        <dbReference type="PROSITE-ProRule" id="PRU01379"/>
    </source>
</evidence>
<evidence type="ECO:0000256" key="13">
    <source>
        <dbReference type="ARBA" id="ARBA00023157"/>
    </source>
</evidence>
<evidence type="ECO:0000256" key="4">
    <source>
        <dbReference type="ARBA" id="ARBA00022645"/>
    </source>
</evidence>
<evidence type="ECO:0000256" key="11">
    <source>
        <dbReference type="ARBA" id="ARBA00023049"/>
    </source>
</evidence>
<dbReference type="GO" id="GO:0005615">
    <property type="term" value="C:extracellular space"/>
    <property type="evidence" value="ECO:0007669"/>
    <property type="project" value="TreeGrafter"/>
</dbReference>
<name>A0A5C3QA95_9AGAR</name>
<keyword evidence="13" id="KW-1015">Disulfide bond</keyword>
<evidence type="ECO:0000256" key="2">
    <source>
        <dbReference type="ARBA" id="ARBA00003091"/>
    </source>
</evidence>
<feature type="chain" id="PRO_5023042667" evidence="15">
    <location>
        <begin position="20"/>
        <end position="432"/>
    </location>
</feature>
<dbReference type="InterPro" id="IPR003146">
    <property type="entry name" value="M14A_act_pep"/>
</dbReference>
<dbReference type="EMBL" id="ML178839">
    <property type="protein sequence ID" value="TFK98486.1"/>
    <property type="molecule type" value="Genomic_DNA"/>
</dbReference>
<organism evidence="17 18">
    <name type="scientific">Pterulicium gracile</name>
    <dbReference type="NCBI Taxonomy" id="1884261"/>
    <lineage>
        <taxon>Eukaryota</taxon>
        <taxon>Fungi</taxon>
        <taxon>Dikarya</taxon>
        <taxon>Basidiomycota</taxon>
        <taxon>Agaricomycotina</taxon>
        <taxon>Agaricomycetes</taxon>
        <taxon>Agaricomycetidae</taxon>
        <taxon>Agaricales</taxon>
        <taxon>Pleurotineae</taxon>
        <taxon>Pterulaceae</taxon>
        <taxon>Pterulicium</taxon>
    </lineage>
</organism>
<evidence type="ECO:0000259" key="16">
    <source>
        <dbReference type="PROSITE" id="PS52035"/>
    </source>
</evidence>
<dbReference type="InterPro" id="IPR000834">
    <property type="entry name" value="Peptidase_M14"/>
</dbReference>
<dbReference type="CDD" id="cd03860">
    <property type="entry name" value="M14_CP_A-B_like"/>
    <property type="match status" value="1"/>
</dbReference>
<dbReference type="PROSITE" id="PS00132">
    <property type="entry name" value="CARBOXYPEPT_ZN_1"/>
    <property type="match status" value="1"/>
</dbReference>
<evidence type="ECO:0000256" key="15">
    <source>
        <dbReference type="SAM" id="SignalP"/>
    </source>
</evidence>
<feature type="domain" description="Peptidase M14" evidence="16">
    <location>
        <begin position="135"/>
        <end position="432"/>
    </location>
</feature>
<evidence type="ECO:0000256" key="5">
    <source>
        <dbReference type="ARBA" id="ARBA00022670"/>
    </source>
</evidence>
<dbReference type="SMART" id="SM00631">
    <property type="entry name" value="Zn_pept"/>
    <property type="match status" value="1"/>
</dbReference>
<dbReference type="AlphaFoldDB" id="A0A5C3QA95"/>
<evidence type="ECO:0000256" key="10">
    <source>
        <dbReference type="ARBA" id="ARBA00023026"/>
    </source>
</evidence>
<dbReference type="InterPro" id="IPR036990">
    <property type="entry name" value="M14A-like_propep"/>
</dbReference>
<dbReference type="PANTHER" id="PTHR11705">
    <property type="entry name" value="PROTEASE FAMILY M14 CARBOXYPEPTIDASE A,B"/>
    <property type="match status" value="1"/>
</dbReference>
<dbReference type="InterPro" id="IPR057246">
    <property type="entry name" value="CARBOXYPEPT_ZN_1"/>
</dbReference>
<keyword evidence="8" id="KW-0378">Hydrolase</keyword>
<keyword evidence="12" id="KW-0865">Zymogen</keyword>
<keyword evidence="18" id="KW-1185">Reference proteome</keyword>
<protein>
    <submittedName>
        <fullName evidence="17">Putative carboxypeptidase</fullName>
    </submittedName>
</protein>
<evidence type="ECO:0000256" key="9">
    <source>
        <dbReference type="ARBA" id="ARBA00022833"/>
    </source>
</evidence>
<dbReference type="Proteomes" id="UP000305067">
    <property type="component" value="Unassembled WGS sequence"/>
</dbReference>
<feature type="signal peptide" evidence="15">
    <location>
        <begin position="1"/>
        <end position="19"/>
    </location>
</feature>
<proteinExistence type="inferred from homology"/>
<evidence type="ECO:0000256" key="1">
    <source>
        <dbReference type="ARBA" id="ARBA00001947"/>
    </source>
</evidence>
<keyword evidence="9" id="KW-0862">Zinc</keyword>
<evidence type="ECO:0000256" key="6">
    <source>
        <dbReference type="ARBA" id="ARBA00022723"/>
    </source>
</evidence>
<keyword evidence="7 15" id="KW-0732">Signal</keyword>
<evidence type="ECO:0000256" key="8">
    <source>
        <dbReference type="ARBA" id="ARBA00022801"/>
    </source>
</evidence>
<evidence type="ECO:0000313" key="18">
    <source>
        <dbReference type="Proteomes" id="UP000305067"/>
    </source>
</evidence>
<keyword evidence="11" id="KW-0482">Metalloprotease</keyword>
<keyword evidence="5" id="KW-0645">Protease</keyword>
<evidence type="ECO:0000313" key="17">
    <source>
        <dbReference type="EMBL" id="TFK98486.1"/>
    </source>
</evidence>
<dbReference type="Pfam" id="PF02244">
    <property type="entry name" value="Propep_M14"/>
    <property type="match status" value="1"/>
</dbReference>
<keyword evidence="10" id="KW-0843">Virulence</keyword>
<dbReference type="Gene3D" id="3.40.630.10">
    <property type="entry name" value="Zn peptidases"/>
    <property type="match status" value="1"/>
</dbReference>
<comment type="similarity">
    <text evidence="3 14">Belongs to the peptidase M14 family.</text>
</comment>
<dbReference type="PRINTS" id="PR00765">
    <property type="entry name" value="CRBOXYPTASEA"/>
</dbReference>